<proteinExistence type="predicted"/>
<dbReference type="EMBL" id="JBELQD010000025">
    <property type="protein sequence ID" value="MER2290512.1"/>
    <property type="molecule type" value="Genomic_DNA"/>
</dbReference>
<name>A0ABV1R767_9HYPH</name>
<accession>A0ABV1R767</accession>
<protein>
    <submittedName>
        <fullName evidence="1">Uncharacterized protein</fullName>
    </submittedName>
</protein>
<comment type="caution">
    <text evidence="1">The sequence shown here is derived from an EMBL/GenBank/DDBJ whole genome shotgun (WGS) entry which is preliminary data.</text>
</comment>
<dbReference type="Proteomes" id="UP001432995">
    <property type="component" value="Unassembled WGS sequence"/>
</dbReference>
<keyword evidence="2" id="KW-1185">Reference proteome</keyword>
<sequence>MAALGLVLVTGACARLPNVPTAYSALPRTVSSGAAVPVATLPEAPVEAPAALPRIVIPGTLTVPVAAFEPRGLNPNAVLDSSRRSRMTWEALHPGDLLKPPALAAAGQPAPSGAAPRTYDREAMMDRLLKGGRNAAGGICSGC</sequence>
<reference evidence="1" key="1">
    <citation type="submission" date="2024-06" db="EMBL/GenBank/DDBJ databases">
        <authorList>
            <person name="Campbell A.G."/>
        </authorList>
    </citation>
    <scope>NUCLEOTIDE SEQUENCE</scope>
    <source>
        <strain evidence="1">EM17</strain>
    </source>
</reference>
<gene>
    <name evidence="1" type="ORF">ABS770_19795</name>
</gene>
<dbReference type="RefSeq" id="WP_350379985.1">
    <property type="nucleotide sequence ID" value="NZ_JBELQD010000025.1"/>
</dbReference>
<organism evidence="1 2">
    <name type="scientific">Methylobacterium brachiatum</name>
    <dbReference type="NCBI Taxonomy" id="269660"/>
    <lineage>
        <taxon>Bacteria</taxon>
        <taxon>Pseudomonadati</taxon>
        <taxon>Pseudomonadota</taxon>
        <taxon>Alphaproteobacteria</taxon>
        <taxon>Hyphomicrobiales</taxon>
        <taxon>Methylobacteriaceae</taxon>
        <taxon>Methylobacterium</taxon>
    </lineage>
</organism>
<evidence type="ECO:0000313" key="2">
    <source>
        <dbReference type="Proteomes" id="UP001432995"/>
    </source>
</evidence>
<evidence type="ECO:0000313" key="1">
    <source>
        <dbReference type="EMBL" id="MER2290512.1"/>
    </source>
</evidence>